<feature type="transmembrane region" description="Helical" evidence="1">
    <location>
        <begin position="156"/>
        <end position="187"/>
    </location>
</feature>
<feature type="transmembrane region" description="Helical" evidence="1">
    <location>
        <begin position="25"/>
        <end position="46"/>
    </location>
</feature>
<name>A0A075R0M0_BRELA</name>
<dbReference type="Pfam" id="PF06691">
    <property type="entry name" value="DUF1189"/>
    <property type="match status" value="1"/>
</dbReference>
<keyword evidence="3" id="KW-1185">Reference proteome</keyword>
<accession>A0A075R0M0</accession>
<keyword evidence="1" id="KW-0472">Membrane</keyword>
<evidence type="ECO:0008006" key="4">
    <source>
        <dbReference type="Google" id="ProtNLM"/>
    </source>
</evidence>
<proteinExistence type="predicted"/>
<evidence type="ECO:0000313" key="2">
    <source>
        <dbReference type="EMBL" id="AIG24738.1"/>
    </source>
</evidence>
<sequence>MFESLKISLLKPNNLGQLVNKKAGVVFGFILFLALLISVFVFSSFYQTSSMFLKEAQAVLNSTPDFTFKDDVLNMQTDQPIYSPNKMFIFDPNNQVKAENYPKGSYVVIFGKVKATFMEKGVVVRETNYMNSGLRDISKQEFTELVDWLITKETTIWATIFAGIFIYMIFSTMFTAFILGILAYIISNLQKKELTFGQAFKLAIFSLTVPFLIKGILVLAAWPVPIGPITWGLGAVYVVMAVRNIKTS</sequence>
<dbReference type="eggNOG" id="ENOG5033IFG">
    <property type="taxonomic scope" value="Bacteria"/>
</dbReference>
<organism evidence="2 3">
    <name type="scientific">Brevibacillus laterosporus LMG 15441</name>
    <dbReference type="NCBI Taxonomy" id="1042163"/>
    <lineage>
        <taxon>Bacteria</taxon>
        <taxon>Bacillati</taxon>
        <taxon>Bacillota</taxon>
        <taxon>Bacilli</taxon>
        <taxon>Bacillales</taxon>
        <taxon>Paenibacillaceae</taxon>
        <taxon>Brevibacillus</taxon>
    </lineage>
</organism>
<dbReference type="EMBL" id="CP007806">
    <property type="protein sequence ID" value="AIG24738.1"/>
    <property type="molecule type" value="Genomic_DNA"/>
</dbReference>
<keyword evidence="1" id="KW-0812">Transmembrane</keyword>
<dbReference type="Proteomes" id="UP000005850">
    <property type="component" value="Chromosome"/>
</dbReference>
<gene>
    <name evidence="2" type="ORF">BRLA_c003430</name>
</gene>
<protein>
    <recommendedName>
        <fullName evidence="4">DUF1189 domain-containing protein</fullName>
    </recommendedName>
</protein>
<reference evidence="2 3" key="1">
    <citation type="journal article" date="2011" name="J. Bacteriol.">
        <title>Genome sequence of Brevibacillus laterosporus LMG 15441, a pathogen of invertebrates.</title>
        <authorList>
            <person name="Djukic M."/>
            <person name="Poehlein A."/>
            <person name="Thurmer A."/>
            <person name="Daniel R."/>
        </authorList>
    </citation>
    <scope>NUCLEOTIDE SEQUENCE [LARGE SCALE GENOMIC DNA]</scope>
    <source>
        <strain evidence="2 3">LMG 15441</strain>
    </source>
</reference>
<evidence type="ECO:0000313" key="3">
    <source>
        <dbReference type="Proteomes" id="UP000005850"/>
    </source>
</evidence>
<evidence type="ECO:0000256" key="1">
    <source>
        <dbReference type="SAM" id="Phobius"/>
    </source>
</evidence>
<dbReference type="InterPro" id="IPR009574">
    <property type="entry name" value="DUF1189"/>
</dbReference>
<dbReference type="RefSeq" id="WP_003333616.1">
    <property type="nucleotide sequence ID" value="NZ_CP007806.1"/>
</dbReference>
<keyword evidence="1" id="KW-1133">Transmembrane helix</keyword>
<dbReference type="HOGENOM" id="CLU_1118489_0_0_9"/>
<dbReference type="KEGG" id="blr:BRLA_c003430"/>
<dbReference type="AlphaFoldDB" id="A0A075R0M0"/>